<name>A0A914H0S9_GLORO</name>
<organism evidence="1 2">
    <name type="scientific">Globodera rostochiensis</name>
    <name type="common">Golden nematode worm</name>
    <name type="synonym">Heterodera rostochiensis</name>
    <dbReference type="NCBI Taxonomy" id="31243"/>
    <lineage>
        <taxon>Eukaryota</taxon>
        <taxon>Metazoa</taxon>
        <taxon>Ecdysozoa</taxon>
        <taxon>Nematoda</taxon>
        <taxon>Chromadorea</taxon>
        <taxon>Rhabditida</taxon>
        <taxon>Tylenchina</taxon>
        <taxon>Tylenchomorpha</taxon>
        <taxon>Tylenchoidea</taxon>
        <taxon>Heteroderidae</taxon>
        <taxon>Heteroderinae</taxon>
        <taxon>Globodera</taxon>
    </lineage>
</organism>
<proteinExistence type="predicted"/>
<dbReference type="AlphaFoldDB" id="A0A914H0S9"/>
<evidence type="ECO:0000313" key="2">
    <source>
        <dbReference type="WBParaSite" id="Gr19_v10_g12982.t1"/>
    </source>
</evidence>
<reference evidence="2" key="1">
    <citation type="submission" date="2022-11" db="UniProtKB">
        <authorList>
            <consortium name="WormBaseParasite"/>
        </authorList>
    </citation>
    <scope>IDENTIFICATION</scope>
</reference>
<sequence>MIHPRNWLPQSADRTFCFALSGTCRFLFARMAPPTHVGQLKEVFALGLLLKYFKSRIRGKRWREGAKIMTADEKKSIFADEIGPCSNRRICFI</sequence>
<protein>
    <submittedName>
        <fullName evidence="2">Uncharacterized protein</fullName>
    </submittedName>
</protein>
<accession>A0A914H0S9</accession>
<dbReference type="Proteomes" id="UP000887572">
    <property type="component" value="Unplaced"/>
</dbReference>
<dbReference type="WBParaSite" id="Gr19_v10_g12982.t1">
    <property type="protein sequence ID" value="Gr19_v10_g12982.t1"/>
    <property type="gene ID" value="Gr19_v10_g12982"/>
</dbReference>
<evidence type="ECO:0000313" key="1">
    <source>
        <dbReference type="Proteomes" id="UP000887572"/>
    </source>
</evidence>
<keyword evidence="1" id="KW-1185">Reference proteome</keyword>